<reference evidence="3" key="1">
    <citation type="submission" date="2019-08" db="EMBL/GenBank/DDBJ databases">
        <title>The improved chromosome-level genome for the pearl oyster Pinctada fucata martensii using PacBio sequencing and Hi-C.</title>
        <authorList>
            <person name="Zheng Z."/>
        </authorList>
    </citation>
    <scope>NUCLEOTIDE SEQUENCE</scope>
    <source>
        <strain evidence="3">ZZ-2019</strain>
        <tissue evidence="3">Adductor muscle</tissue>
    </source>
</reference>
<evidence type="ECO:0000256" key="1">
    <source>
        <dbReference type="SAM" id="Coils"/>
    </source>
</evidence>
<feature type="region of interest" description="Disordered" evidence="2">
    <location>
        <begin position="654"/>
        <end position="682"/>
    </location>
</feature>
<feature type="region of interest" description="Disordered" evidence="2">
    <location>
        <begin position="779"/>
        <end position="812"/>
    </location>
</feature>
<dbReference type="EMBL" id="VSWD01000011">
    <property type="protein sequence ID" value="KAK3087700.1"/>
    <property type="molecule type" value="Genomic_DNA"/>
</dbReference>
<feature type="compositionally biased region" description="Polar residues" evidence="2">
    <location>
        <begin position="459"/>
        <end position="480"/>
    </location>
</feature>
<feature type="region of interest" description="Disordered" evidence="2">
    <location>
        <begin position="445"/>
        <end position="487"/>
    </location>
</feature>
<feature type="coiled-coil region" evidence="1">
    <location>
        <begin position="150"/>
        <end position="268"/>
    </location>
</feature>
<protein>
    <submittedName>
        <fullName evidence="3">Uncharacterized protein</fullName>
    </submittedName>
</protein>
<gene>
    <name evidence="3" type="ORF">FSP39_009356</name>
</gene>
<feature type="compositionally biased region" description="Basic and acidic residues" evidence="2">
    <location>
        <begin position="603"/>
        <end position="613"/>
    </location>
</feature>
<evidence type="ECO:0000313" key="3">
    <source>
        <dbReference type="EMBL" id="KAK3087700.1"/>
    </source>
</evidence>
<feature type="region of interest" description="Disordered" evidence="2">
    <location>
        <begin position="707"/>
        <end position="754"/>
    </location>
</feature>
<proteinExistence type="predicted"/>
<dbReference type="AlphaFoldDB" id="A0AA88XLL5"/>
<name>A0AA88XLL5_PINIB</name>
<dbReference type="Proteomes" id="UP001186944">
    <property type="component" value="Unassembled WGS sequence"/>
</dbReference>
<evidence type="ECO:0000313" key="4">
    <source>
        <dbReference type="Proteomes" id="UP001186944"/>
    </source>
</evidence>
<feature type="coiled-coil region" evidence="1">
    <location>
        <begin position="87"/>
        <end position="114"/>
    </location>
</feature>
<organism evidence="3 4">
    <name type="scientific">Pinctada imbricata</name>
    <name type="common">Atlantic pearl-oyster</name>
    <name type="synonym">Pinctada martensii</name>
    <dbReference type="NCBI Taxonomy" id="66713"/>
    <lineage>
        <taxon>Eukaryota</taxon>
        <taxon>Metazoa</taxon>
        <taxon>Spiralia</taxon>
        <taxon>Lophotrochozoa</taxon>
        <taxon>Mollusca</taxon>
        <taxon>Bivalvia</taxon>
        <taxon>Autobranchia</taxon>
        <taxon>Pteriomorphia</taxon>
        <taxon>Pterioida</taxon>
        <taxon>Pterioidea</taxon>
        <taxon>Pteriidae</taxon>
        <taxon>Pinctada</taxon>
    </lineage>
</organism>
<keyword evidence="1" id="KW-0175">Coiled coil</keyword>
<feature type="region of interest" description="Disordered" evidence="2">
    <location>
        <begin position="535"/>
        <end position="636"/>
    </location>
</feature>
<sequence length="833" mass="93940">MNTTPRKGKRYKTLHNKMKERPRTFMFAVKVCTDRNSLAKSRLDLMEMNCLPCLHHLFVKNFLNKVEEAVKLNKDLTYINQHQKCIVSKQESDIHELQAKLVEVKGQLKNKQDQNAPLLELQQQVTTLKHKLTESTDAYTDLQLEERASKEKYEDTLSNLEESHRLLERHIENAEKYRKEIDESEKNNTCLQEEVSKLKEAVDDTTKALDIEKNLHAESLKEWKEQEDKWKKAAEDLEAEVSTQKQINADLEELNTNWSKQNVELTKDLKHVKALLNKPKEEKQEQTLLSLLNMFDTACQIKPDVNTREVQVEGPLLKPVYCQTFVPVTVYASSQTLHAPTAQTMGCELHNAAIQTDTQERKFTQSPYIMVLQTECPEDASIRAVQQASADVDIMVDCVNDAESSYMQKNYTIGKYSLEEKNGGKEDPILTIEQSQTLNTLTEKLESVDTKDQIENKSNDNYSENSTSGEESSALSQNPLGNERCDSGVDAAQTEASTGGNNMKGNQQSTVAITEISINNEVPTKVEQSLHSSVVTGSASGKEEAECLMEDSAEKLYKTQASSDDKKDDKVNKEEEDYLKDVLNSSRKYRHGRTGLEEVQGVNDKKVTRRSTEDEGSTSVVRESPSRAKLKLLGHGKSRTAHSCLPVADASPLRKSFTLPSSSPARSPVRIDSKLPDSCPMTVPDNMSQSILSDFAIPAVTKYSQYRASMAKSPVRSSPRRSQLPVLVKPSSSNRKADKSGYEDMKNTHDEHKRVEGILKDIDIGGKDQNKKSVTFGLVMQRDYERSPEPDDLDPNQSVVADSDDEEASIANKYKRTIQQIMRKSQAKKMKME</sequence>
<accession>A0AA88XLL5</accession>
<feature type="compositionally biased region" description="Basic and acidic residues" evidence="2">
    <location>
        <begin position="552"/>
        <end position="573"/>
    </location>
</feature>
<comment type="caution">
    <text evidence="3">The sequence shown here is derived from an EMBL/GenBank/DDBJ whole genome shotgun (WGS) entry which is preliminary data.</text>
</comment>
<evidence type="ECO:0000256" key="2">
    <source>
        <dbReference type="SAM" id="MobiDB-lite"/>
    </source>
</evidence>
<feature type="compositionally biased region" description="Basic and acidic residues" evidence="2">
    <location>
        <begin position="445"/>
        <end position="458"/>
    </location>
</feature>
<feature type="compositionally biased region" description="Basic and acidic residues" evidence="2">
    <location>
        <begin position="735"/>
        <end position="754"/>
    </location>
</feature>
<keyword evidence="4" id="KW-1185">Reference proteome</keyword>